<evidence type="ECO:0000256" key="2">
    <source>
        <dbReference type="ARBA" id="ARBA00022656"/>
    </source>
</evidence>
<accession>A0ABY2SE75</accession>
<evidence type="ECO:0000256" key="3">
    <source>
        <dbReference type="ARBA" id="ARBA00022913"/>
    </source>
</evidence>
<dbReference type="Pfam" id="PF04829">
    <property type="entry name" value="PT-VENN"/>
    <property type="match status" value="1"/>
</dbReference>
<comment type="caution">
    <text evidence="6">The sequence shown here is derived from an EMBL/GenBank/DDBJ whole genome shotgun (WGS) entry which is preliminary data.</text>
</comment>
<name>A0ABY2SE75_9HYPH</name>
<keyword evidence="7" id="KW-1185">Reference proteome</keyword>
<dbReference type="Proteomes" id="UP000305202">
    <property type="component" value="Unassembled WGS sequence"/>
</dbReference>
<evidence type="ECO:0000313" key="7">
    <source>
        <dbReference type="Proteomes" id="UP000305202"/>
    </source>
</evidence>
<sequence>LSSQQKESVSALSTLTSGIAAGVSGDSRASALTGAQAGKNAVENNSLGGAAGSGLGMWLGEIPDAGIEEKAQLAGDIAEGNAKVSAGIANAAGVVMLPVAGQAMWGLGAAANAGVRYLDGKPVDPVSATVAGWVNVASMGSGLAGTIGWNAAGGALTSSINGEDPLTGAITNSAGSALGYGFGKIIAIGANAVGKYITQGFDPKFHPNLLKYTEIKGQLGISKEMLPSKIPSSAGNMGASYMSEKSSNIIENQRINKAGQNNEVTD</sequence>
<feature type="domain" description="VENN motif-containing" evidence="5">
    <location>
        <begin position="1"/>
        <end position="48"/>
    </location>
</feature>
<evidence type="ECO:0000259" key="5">
    <source>
        <dbReference type="Pfam" id="PF04829"/>
    </source>
</evidence>
<comment type="subcellular location">
    <subcellularLocation>
        <location evidence="1">Target cell</location>
        <location evidence="1">Target cell cytoplasm</location>
    </subcellularLocation>
</comment>
<keyword evidence="2" id="KW-0800">Toxin</keyword>
<dbReference type="InterPro" id="IPR006914">
    <property type="entry name" value="VENN_dom"/>
</dbReference>
<dbReference type="EMBL" id="SZPQ01000136">
    <property type="protein sequence ID" value="TKI01865.1"/>
    <property type="molecule type" value="Genomic_DNA"/>
</dbReference>
<proteinExistence type="predicted"/>
<dbReference type="RefSeq" id="WP_170975543.1">
    <property type="nucleotide sequence ID" value="NZ_SZPQ01000136.1"/>
</dbReference>
<organism evidence="6 7">
    <name type="scientific">Martelella alba</name>
    <dbReference type="NCBI Taxonomy" id="2590451"/>
    <lineage>
        <taxon>Bacteria</taxon>
        <taxon>Pseudomonadati</taxon>
        <taxon>Pseudomonadota</taxon>
        <taxon>Alphaproteobacteria</taxon>
        <taxon>Hyphomicrobiales</taxon>
        <taxon>Aurantimonadaceae</taxon>
        <taxon>Martelella</taxon>
    </lineage>
</organism>
<evidence type="ECO:0000313" key="6">
    <source>
        <dbReference type="EMBL" id="TKI01865.1"/>
    </source>
</evidence>
<feature type="non-terminal residue" evidence="6">
    <location>
        <position position="1"/>
    </location>
</feature>
<keyword evidence="3" id="KW-1266">Target cell cytoplasm</keyword>
<protein>
    <recommendedName>
        <fullName evidence="5">VENN motif-containing domain-containing protein</fullName>
    </recommendedName>
</protein>
<keyword evidence="4" id="KW-0843">Virulence</keyword>
<evidence type="ECO:0000256" key="4">
    <source>
        <dbReference type="ARBA" id="ARBA00023026"/>
    </source>
</evidence>
<reference evidence="6 7" key="1">
    <citation type="submission" date="2019-04" db="EMBL/GenBank/DDBJ databases">
        <authorList>
            <person name="Li M."/>
            <person name="Gao C."/>
        </authorList>
    </citation>
    <scope>NUCLEOTIDE SEQUENCE [LARGE SCALE GENOMIC DNA]</scope>
    <source>
        <strain evidence="6 7">BGMRC 2031</strain>
    </source>
</reference>
<gene>
    <name evidence="6" type="ORF">FCN80_26065</name>
</gene>
<evidence type="ECO:0000256" key="1">
    <source>
        <dbReference type="ARBA" id="ARBA00004219"/>
    </source>
</evidence>